<dbReference type="Gene3D" id="3.20.20.80">
    <property type="entry name" value="Glycosidases"/>
    <property type="match status" value="1"/>
</dbReference>
<dbReference type="RefSeq" id="WP_354699101.1">
    <property type="nucleotide sequence ID" value="NZ_CP114014.1"/>
</dbReference>
<feature type="region of interest" description="Disordered" evidence="1">
    <location>
        <begin position="372"/>
        <end position="391"/>
    </location>
</feature>
<dbReference type="KEGG" id="parq:DSM112329_04808"/>
<name>A0AAU7B1W3_9ACTN</name>
<dbReference type="SUPFAM" id="SSF51445">
    <property type="entry name" value="(Trans)glycosidases"/>
    <property type="match status" value="1"/>
</dbReference>
<feature type="signal peptide" evidence="2">
    <location>
        <begin position="1"/>
        <end position="29"/>
    </location>
</feature>
<organism evidence="3">
    <name type="scientific">Paraconexibacter sp. AEG42_29</name>
    <dbReference type="NCBI Taxonomy" id="2997339"/>
    <lineage>
        <taxon>Bacteria</taxon>
        <taxon>Bacillati</taxon>
        <taxon>Actinomycetota</taxon>
        <taxon>Thermoleophilia</taxon>
        <taxon>Solirubrobacterales</taxon>
        <taxon>Paraconexibacteraceae</taxon>
        <taxon>Paraconexibacter</taxon>
    </lineage>
</organism>
<protein>
    <submittedName>
        <fullName evidence="3">Uncharacterized protein</fullName>
    </submittedName>
</protein>
<evidence type="ECO:0000256" key="2">
    <source>
        <dbReference type="SAM" id="SignalP"/>
    </source>
</evidence>
<evidence type="ECO:0000313" key="3">
    <source>
        <dbReference type="EMBL" id="XAY07914.1"/>
    </source>
</evidence>
<dbReference type="InterPro" id="IPR017853">
    <property type="entry name" value="GH"/>
</dbReference>
<feature type="compositionally biased region" description="Low complexity" evidence="1">
    <location>
        <begin position="722"/>
        <end position="735"/>
    </location>
</feature>
<feature type="region of interest" description="Disordered" evidence="1">
    <location>
        <begin position="721"/>
        <end position="744"/>
    </location>
</feature>
<gene>
    <name evidence="3" type="ORF">DSM112329_04808</name>
</gene>
<keyword evidence="2" id="KW-0732">Signal</keyword>
<evidence type="ECO:0000256" key="1">
    <source>
        <dbReference type="SAM" id="MobiDB-lite"/>
    </source>
</evidence>
<sequence>MTAPVKTISRCSRLLAVALVLCVTGCGSADPSGPRRAAPLPAGPSYAGTPQLVRGLKLPARVQGEDIALAVDGGFAARFWGGVNLGATLPGTFPGQLAPSRADYDRWLAGMGELGVRVLRVYTILPPRFYEAIADYDRRHAAAPIYLLHGVWIPEDEFVAGQDAFAVLPAWKRELRDAVDVVHGDADLPRRRGHASGRYRADISRWVMGWSLGVEWDPAAVAGTNRRHAGRRPFRGRFVRATRDATPMESFVAAGMDHVARLEARRGWSRPLTFTNWLTTDPLRHPSEPLAKEDRVSVDAMHIRATRRWPGGTFASYHAYPYYPDFLRYEHRGDKAADGTDDPYAGYLRRLRAHHRGTPMMITEFGVPSSLGSAHRGPLGRDQGGLSEQEAGRQDAMLLRRIREERYAGGILFEWADEWFKFTWNTLDLEQPAERRALWRNALTNEEHFGLVAVEPGLEPSRILDGDDADWTASTSQSIAESRGPVAEVRAAHDAEYLWLRIRLRDEDAWKDAPVRIGLGISGKGNRGLPGTGGADPLADHAVTVGPGDRATLLQAAWLDPLPWLYGITHDYVAFDAAAMRTGSGAWNRPRQILNRPLTVPGHGRRPAEFVDRSTLGWGTGDPSDPDFDSRRLVVGHGRVLELRLPWSLLGYGDPSSHAVLRGKPDGTLVTRRTGRLSVSVQAGAEPPLRTAGYDWEDWSAVPTHERRKAGWEPFRRELAIGAAAGPATTPGRRGSPARRRTAR</sequence>
<feature type="chain" id="PRO_5043851277" evidence="2">
    <location>
        <begin position="30"/>
        <end position="744"/>
    </location>
</feature>
<dbReference type="AlphaFoldDB" id="A0AAU7B1W3"/>
<reference evidence="3" key="1">
    <citation type="submission" date="2022-12" db="EMBL/GenBank/DDBJ databases">
        <title>Paraconexibacter alkalitolerans sp. nov. and Baekduia alba sp. nov., isolated from soil and emended description of the genera Paraconexibacter (Chun et al., 2020) and Baekduia (An et al., 2020).</title>
        <authorList>
            <person name="Vieira S."/>
            <person name="Huber K.J."/>
            <person name="Geppert A."/>
            <person name="Wolf J."/>
            <person name="Neumann-Schaal M."/>
            <person name="Muesken M."/>
            <person name="Overmann J."/>
        </authorList>
    </citation>
    <scope>NUCLEOTIDE SEQUENCE</scope>
    <source>
        <strain evidence="3">AEG42_29</strain>
    </source>
</reference>
<dbReference type="EMBL" id="CP114014">
    <property type="protein sequence ID" value="XAY07914.1"/>
    <property type="molecule type" value="Genomic_DNA"/>
</dbReference>
<accession>A0AAU7B1W3</accession>
<proteinExistence type="predicted"/>